<feature type="non-terminal residue" evidence="2">
    <location>
        <position position="982"/>
    </location>
</feature>
<feature type="region of interest" description="Disordered" evidence="1">
    <location>
        <begin position="603"/>
        <end position="626"/>
    </location>
</feature>
<name>A0A9P6FMR6_9FUNG</name>
<evidence type="ECO:0000313" key="3">
    <source>
        <dbReference type="Proteomes" id="UP000780801"/>
    </source>
</evidence>
<feature type="compositionally biased region" description="Polar residues" evidence="1">
    <location>
        <begin position="854"/>
        <end position="866"/>
    </location>
</feature>
<evidence type="ECO:0000313" key="2">
    <source>
        <dbReference type="EMBL" id="KAF9578293.1"/>
    </source>
</evidence>
<feature type="compositionally biased region" description="Basic and acidic residues" evidence="1">
    <location>
        <begin position="62"/>
        <end position="71"/>
    </location>
</feature>
<feature type="compositionally biased region" description="Low complexity" evidence="1">
    <location>
        <begin position="833"/>
        <end position="845"/>
    </location>
</feature>
<gene>
    <name evidence="2" type="ORF">BGW38_005992</name>
</gene>
<feature type="region of interest" description="Disordered" evidence="1">
    <location>
        <begin position="488"/>
        <end position="562"/>
    </location>
</feature>
<feature type="region of interest" description="Disordered" evidence="1">
    <location>
        <begin position="915"/>
        <end position="982"/>
    </location>
</feature>
<feature type="region of interest" description="Disordered" evidence="1">
    <location>
        <begin position="885"/>
        <end position="904"/>
    </location>
</feature>
<feature type="compositionally biased region" description="Polar residues" evidence="1">
    <location>
        <begin position="519"/>
        <end position="562"/>
    </location>
</feature>
<sequence>AGTGGNGSHSATDATRHPPVITGPSKPSTPKKSTKKRRFSYSKAGMAPGQGEEPHPPTTRLWAEDLRRETGGAEGHTGGLCSRSIRNSSSGVLVDRVPKCCSAHVQAPASAKAAGHSQSASKGPLPAATAVEDLVTTMTEECLSQPPSPSTKPPSPITTTAAATRAAHYRGQDHPKGPLHDHDPTPERRLVQREHEAEAEPFRPRVCKMLEKHSAVRVDWRIPEPIKAGGEMLRGFLIITAKDTQDSEIKVNAVAKKHGNDSKSRSKKDQKRRDKLVWVEHIEVDLTGIEEVTTGAGLLSRTRTSRHCFLHKTKVLQILDMKCTHDHPSPSSSASITSGRSESVLAVTTATPAAVGTAFRKETASKGELPSVCQPGCIVPGTQQGITFQMRVPEKVGGPFKTAHASISYQLTAHIHIRIGKEAFILQHPVSVSLFELVQIRSATKITSANEHLASSKRSGVRFVIPKANSVLGTAAIRPYSLWGLGPATSSQSHGSNGHSKGSSNHHHYSQSGGIRRNGSYQQRQGSPLKTSPTSCVLSGSTDLTRSHTHTPTSALSTLPYRDTNNSLSIEAEHGTTTAKARPSRGSNGELLSAHDQYRLQQQQQQRLEGARPHHARHVSRREHSDGLDEVGFGAHIDKSVAAAGDNVSLDMFVLKSDLMKVVDIKVSLVETLQIFSLLDEDDIENTWTLHAAQYNDMPRRKLLETHVVKIAKDYVPAHSEESHANDNHLKGYYEDYEDSRTTKTLSMYKLGMHIPETALTILDRELIKVEYVFVIKFFFKGRMGAFLELPIEIVSQYNHNRISTISGAISCVSNSVQIALPPVPILIKRSDSTSSSETSTDITILGTAHLDPQRSSTDSLMSPSGPTAKFPRRSEMEETYLASVHPKMSRNCSDRHPEDNEAISGDASHVEKDMLASEGSSPENLNSHSNSSTGGKRASVNLRLNPSSARTNRHNSDSSIASPSGSHSSATVIEEEEEKEE</sequence>
<accession>A0A9P6FMR6</accession>
<dbReference type="AlphaFoldDB" id="A0A9P6FMR6"/>
<feature type="region of interest" description="Disordered" evidence="1">
    <location>
        <begin position="1"/>
        <end position="86"/>
    </location>
</feature>
<keyword evidence="3" id="KW-1185">Reference proteome</keyword>
<dbReference type="EMBL" id="JAABOA010003812">
    <property type="protein sequence ID" value="KAF9578293.1"/>
    <property type="molecule type" value="Genomic_DNA"/>
</dbReference>
<comment type="caution">
    <text evidence="2">The sequence shown here is derived from an EMBL/GenBank/DDBJ whole genome shotgun (WGS) entry which is preliminary data.</text>
</comment>
<dbReference type="Gene3D" id="2.60.40.640">
    <property type="match status" value="1"/>
</dbReference>
<dbReference type="Proteomes" id="UP000780801">
    <property type="component" value="Unassembled WGS sequence"/>
</dbReference>
<feature type="compositionally biased region" description="Low complexity" evidence="1">
    <location>
        <begin position="490"/>
        <end position="503"/>
    </location>
</feature>
<feature type="compositionally biased region" description="Low complexity" evidence="1">
    <location>
        <begin position="22"/>
        <end position="31"/>
    </location>
</feature>
<feature type="non-terminal residue" evidence="2">
    <location>
        <position position="1"/>
    </location>
</feature>
<feature type="compositionally biased region" description="Low complexity" evidence="1">
    <location>
        <begin position="958"/>
        <end position="970"/>
    </location>
</feature>
<feature type="compositionally biased region" description="Pro residues" evidence="1">
    <location>
        <begin position="146"/>
        <end position="156"/>
    </location>
</feature>
<feature type="compositionally biased region" description="Low complexity" evidence="1">
    <location>
        <begin position="157"/>
        <end position="166"/>
    </location>
</feature>
<feature type="region of interest" description="Disordered" evidence="1">
    <location>
        <begin position="142"/>
        <end position="186"/>
    </location>
</feature>
<organism evidence="2 3">
    <name type="scientific">Lunasporangiospora selenospora</name>
    <dbReference type="NCBI Taxonomy" id="979761"/>
    <lineage>
        <taxon>Eukaryota</taxon>
        <taxon>Fungi</taxon>
        <taxon>Fungi incertae sedis</taxon>
        <taxon>Mucoromycota</taxon>
        <taxon>Mortierellomycotina</taxon>
        <taxon>Mortierellomycetes</taxon>
        <taxon>Mortierellales</taxon>
        <taxon>Mortierellaceae</taxon>
        <taxon>Lunasporangiospora</taxon>
    </lineage>
</organism>
<evidence type="ECO:0000256" key="1">
    <source>
        <dbReference type="SAM" id="MobiDB-lite"/>
    </source>
</evidence>
<reference evidence="2" key="1">
    <citation type="journal article" date="2020" name="Fungal Divers.">
        <title>Resolving the Mortierellaceae phylogeny through synthesis of multi-gene phylogenetics and phylogenomics.</title>
        <authorList>
            <person name="Vandepol N."/>
            <person name="Liber J."/>
            <person name="Desiro A."/>
            <person name="Na H."/>
            <person name="Kennedy M."/>
            <person name="Barry K."/>
            <person name="Grigoriev I.V."/>
            <person name="Miller A.N."/>
            <person name="O'Donnell K."/>
            <person name="Stajich J.E."/>
            <person name="Bonito G."/>
        </authorList>
    </citation>
    <scope>NUCLEOTIDE SEQUENCE</scope>
    <source>
        <strain evidence="2">KOD1015</strain>
    </source>
</reference>
<feature type="compositionally biased region" description="Polar residues" evidence="1">
    <location>
        <begin position="919"/>
        <end position="935"/>
    </location>
</feature>
<dbReference type="OrthoDB" id="2438315at2759"/>
<protein>
    <submittedName>
        <fullName evidence="2">Uncharacterized protein</fullName>
    </submittedName>
</protein>
<feature type="compositionally biased region" description="Basic and acidic residues" evidence="1">
    <location>
        <begin position="170"/>
        <end position="186"/>
    </location>
</feature>
<proteinExistence type="predicted"/>
<dbReference type="InterPro" id="IPR014752">
    <property type="entry name" value="Arrestin-like_C"/>
</dbReference>
<feature type="region of interest" description="Disordered" evidence="1">
    <location>
        <begin position="831"/>
        <end position="876"/>
    </location>
</feature>